<comment type="similarity">
    <text evidence="1 2">Belongs to the dTDP-4-dehydrorhamnose reductase family.</text>
</comment>
<evidence type="ECO:0000259" key="3">
    <source>
        <dbReference type="Pfam" id="PF04321"/>
    </source>
</evidence>
<dbReference type="EC" id="1.1.1.133" evidence="2"/>
<dbReference type="PANTHER" id="PTHR10491">
    <property type="entry name" value="DTDP-4-DEHYDRORHAMNOSE REDUCTASE"/>
    <property type="match status" value="1"/>
</dbReference>
<name>A0ABW4GPL8_9ACTN</name>
<gene>
    <name evidence="4" type="primary">rfbD</name>
    <name evidence="4" type="ORF">ACFSJ0_46070</name>
</gene>
<dbReference type="NCBIfam" id="TIGR01214">
    <property type="entry name" value="rmlD"/>
    <property type="match status" value="1"/>
</dbReference>
<dbReference type="Proteomes" id="UP001597097">
    <property type="component" value="Unassembled WGS sequence"/>
</dbReference>
<comment type="function">
    <text evidence="2">Catalyzes the reduction of dTDP-6-deoxy-L-lyxo-4-hexulose to yield dTDP-L-rhamnose.</text>
</comment>
<evidence type="ECO:0000313" key="4">
    <source>
        <dbReference type="EMBL" id="MFD1544480.1"/>
    </source>
</evidence>
<evidence type="ECO:0000256" key="1">
    <source>
        <dbReference type="ARBA" id="ARBA00010944"/>
    </source>
</evidence>
<comment type="pathway">
    <text evidence="2">Carbohydrate biosynthesis; dTDP-L-rhamnose biosynthesis.</text>
</comment>
<keyword evidence="2" id="KW-0521">NADP</keyword>
<proteinExistence type="inferred from homology"/>
<comment type="caution">
    <text evidence="4">The sequence shown here is derived from an EMBL/GenBank/DDBJ whole genome shotgun (WGS) entry which is preliminary data.</text>
</comment>
<dbReference type="RefSeq" id="WP_219529232.1">
    <property type="nucleotide sequence ID" value="NZ_JAHKRM010000006.1"/>
</dbReference>
<dbReference type="PANTHER" id="PTHR10491:SF4">
    <property type="entry name" value="METHIONINE ADENOSYLTRANSFERASE 2 SUBUNIT BETA"/>
    <property type="match status" value="1"/>
</dbReference>
<keyword evidence="5" id="KW-1185">Reference proteome</keyword>
<dbReference type="EMBL" id="JBHUCM010000044">
    <property type="protein sequence ID" value="MFD1544480.1"/>
    <property type="molecule type" value="Genomic_DNA"/>
</dbReference>
<dbReference type="InterPro" id="IPR029903">
    <property type="entry name" value="RmlD-like-bd"/>
</dbReference>
<protein>
    <recommendedName>
        <fullName evidence="2">dTDP-4-dehydrorhamnose reductase</fullName>
        <ecNumber evidence="2">1.1.1.133</ecNumber>
    </recommendedName>
</protein>
<organism evidence="4 5">
    <name type="scientific">Nonomuraea guangzhouensis</name>
    <dbReference type="NCBI Taxonomy" id="1291555"/>
    <lineage>
        <taxon>Bacteria</taxon>
        <taxon>Bacillati</taxon>
        <taxon>Actinomycetota</taxon>
        <taxon>Actinomycetes</taxon>
        <taxon>Streptosporangiales</taxon>
        <taxon>Streptosporangiaceae</taxon>
        <taxon>Nonomuraea</taxon>
    </lineage>
</organism>
<dbReference type="GO" id="GO:0008831">
    <property type="term" value="F:dTDP-4-dehydrorhamnose reductase activity"/>
    <property type="evidence" value="ECO:0007669"/>
    <property type="project" value="UniProtKB-EC"/>
</dbReference>
<evidence type="ECO:0000313" key="5">
    <source>
        <dbReference type="Proteomes" id="UP001597097"/>
    </source>
</evidence>
<evidence type="ECO:0000256" key="2">
    <source>
        <dbReference type="RuleBase" id="RU364082"/>
    </source>
</evidence>
<reference evidence="5" key="1">
    <citation type="journal article" date="2019" name="Int. J. Syst. Evol. Microbiol.">
        <title>The Global Catalogue of Microorganisms (GCM) 10K type strain sequencing project: providing services to taxonomists for standard genome sequencing and annotation.</title>
        <authorList>
            <consortium name="The Broad Institute Genomics Platform"/>
            <consortium name="The Broad Institute Genome Sequencing Center for Infectious Disease"/>
            <person name="Wu L."/>
            <person name="Ma J."/>
        </authorList>
    </citation>
    <scope>NUCLEOTIDE SEQUENCE [LARGE SCALE GENOMIC DNA]</scope>
    <source>
        <strain evidence="5">CGMCC 1.15399</strain>
    </source>
</reference>
<feature type="domain" description="RmlD-like substrate binding" evidence="3">
    <location>
        <begin position="1"/>
        <end position="276"/>
    </location>
</feature>
<dbReference type="InterPro" id="IPR005913">
    <property type="entry name" value="dTDP_dehydrorham_reduct"/>
</dbReference>
<sequence>MRWMITGAGGLLGTDLTELLRVTPGMWVVPFARSELDLRDADAVAWAVRAARPDVVVNCGAWTNVDEAENREQEALAINGTAVSVLARVAAELGARLIQLSTDYVFDGSGRDPYRESAPTGPINAYGRTKLAGERAALEHGHHVVRTAWLYGAHGRSFARTMVGLEGSRQTVSVVDDQFGQPTWTGDLAERIVQLGRADAPPGVYHGTSAGRTTWYDYAREIFTLLGADPGRVEPIPSTALCRPAPRPANSLLAHGNWRAAGLPPMRDWSTALHEAWPALLTSWSARVVSQAVGVGGE</sequence>
<accession>A0ABW4GPL8</accession>
<dbReference type="CDD" id="cd05254">
    <property type="entry name" value="dTDP_HR_like_SDR_e"/>
    <property type="match status" value="1"/>
</dbReference>
<dbReference type="Pfam" id="PF04321">
    <property type="entry name" value="RmlD_sub_bind"/>
    <property type="match status" value="1"/>
</dbReference>
<keyword evidence="2 4" id="KW-0560">Oxidoreductase</keyword>